<dbReference type="EMBL" id="JARBHB010000008">
    <property type="protein sequence ID" value="KAJ8876872.1"/>
    <property type="molecule type" value="Genomic_DNA"/>
</dbReference>
<evidence type="ECO:0000313" key="3">
    <source>
        <dbReference type="Proteomes" id="UP001159363"/>
    </source>
</evidence>
<sequence length="1311" mass="146184">MEKMKIKGSRSRQAPPVPPRCTDERLDRRSIRAALTDRAATTRAITAAVSPDDKRADAAGMNVSRIENFYFRTSMTAQFVVDPEEKEPIYIFALWELTHRPPGREVWRRGQRRNFFEGRFTFSCSSAPFTFNTCSSSWTSPMVPGVGEGVCVCVCVGEASGRSVVFSDESHLYLGKVMVVFVDVKVNGVIHRVFAPDIQPSSGNDHRQLRRKVQRAWDTVPQRNRLSPLKEASWDTCVTERGNEEIQCADYTKSCEMHGTDEGMLRDGIDSCDNVGLEFFEYELVCSADDDTIRLQHRLNARDRCTCSIRRGSILLKVSIVVLILRQLFRKNIENVFDVTSRVHSLMEEHVSHRASFKGLALYIQNLYDRLQARIAARVAIRTGLYDQDSDVSFKTALQLDVSARGDGKWEYLKSLSTTRQCTKTDQEELTRRFLSAPTSPTSAEIESTFVTLSGQRFCRTDSIGCYSDTVGSGQLFGFGHKELSMYLRLCSFPKLRRVRFPAGSLPDFSVWESCRAGFLGNLPFPPALFIPGLLHTHLDSPSSTLKTSKLTAAQISPLTPELQGLRRGSYCNRTLGLSVTGNRMPLSEIETEENPNSGIREFNEAAGYSGISVAPQRRIKFLRGSQLPPPPLILTPYDFSGRTGSAVMCHAVTFGIVLLRRTSGLGRRKSGPSVVSSSKYPRPCASRYNHGVAGSTDSDGVTVALNWACPSSDWLCEALGEQALCLIGYRVLLHAPYSLGYWLARKLPRADWRTAFRHIGEKGRSRHVKKGHTPTRHQAKRLRKGGQNQNLEMDRHDCTPKRHALQTFYSEAWHGSAVAQSHNELRRAGGRDELANACYPTSHHQALPSLSDHREHTPHTSDESKYYVHEKKKDKRVVMEKNVIMFLACGETIAGREVILQTFSEMASKEIQATYLATLVLPTPVQRRRSKDAKNCKLKCSSYTYRPKDPLKKTGGVICQKVSALCSPDAPVRLLTSHQVEPGSISGRIIPGFFQVGIVPDAITGQRVFSGISRFQALLHSPLISLSSALKTSLLRAAIISQLTRLTNSETEEHIGVKTEQGAGVAVNSVLLNMREMVDNNLGAGRWPDSSANTAYAPSIYRMYLNSTDKLRFEYGAALDGGGGKGKREIPKKTHRPTASPRMIPTCESPVTRPGIEPGPPWWEVSVLTAQLPRPHLSGISFAVKSNIPPKRKAIGRSTPQAKRKKASRASETDEQREVRLETARVRAARFRRTLHADLDLGAFHYDANYDYSLHPSGFKRLQFPVRLAFAMTIKQGTKTIATSMLTKFGKSMLLTWTAICGLLTRRKTF</sequence>
<dbReference type="Proteomes" id="UP001159363">
    <property type="component" value="Chromosome 7"/>
</dbReference>
<feature type="compositionally biased region" description="Basic residues" evidence="1">
    <location>
        <begin position="1"/>
        <end position="10"/>
    </location>
</feature>
<accession>A0ABQ9GXU4</accession>
<feature type="region of interest" description="Disordered" evidence="1">
    <location>
        <begin position="764"/>
        <end position="795"/>
    </location>
</feature>
<gene>
    <name evidence="2" type="ORF">PR048_021320</name>
</gene>
<feature type="region of interest" description="Disordered" evidence="1">
    <location>
        <begin position="1"/>
        <end position="23"/>
    </location>
</feature>
<comment type="caution">
    <text evidence="2">The sequence shown here is derived from an EMBL/GenBank/DDBJ whole genome shotgun (WGS) entry which is preliminary data.</text>
</comment>
<evidence type="ECO:0000313" key="2">
    <source>
        <dbReference type="EMBL" id="KAJ8876872.1"/>
    </source>
</evidence>
<feature type="region of interest" description="Disordered" evidence="1">
    <location>
        <begin position="1123"/>
        <end position="1154"/>
    </location>
</feature>
<feature type="region of interest" description="Disordered" evidence="1">
    <location>
        <begin position="1190"/>
        <end position="1218"/>
    </location>
</feature>
<reference evidence="2 3" key="1">
    <citation type="submission" date="2023-02" db="EMBL/GenBank/DDBJ databases">
        <title>LHISI_Scaffold_Assembly.</title>
        <authorList>
            <person name="Stuart O.P."/>
            <person name="Cleave R."/>
            <person name="Magrath M.J.L."/>
            <person name="Mikheyev A.S."/>
        </authorList>
    </citation>
    <scope>NUCLEOTIDE SEQUENCE [LARGE SCALE GENOMIC DNA]</scope>
    <source>
        <strain evidence="2">Daus_M_001</strain>
        <tissue evidence="2">Leg muscle</tissue>
    </source>
</reference>
<feature type="region of interest" description="Disordered" evidence="1">
    <location>
        <begin position="846"/>
        <end position="867"/>
    </location>
</feature>
<organism evidence="2 3">
    <name type="scientific">Dryococelus australis</name>
    <dbReference type="NCBI Taxonomy" id="614101"/>
    <lineage>
        <taxon>Eukaryota</taxon>
        <taxon>Metazoa</taxon>
        <taxon>Ecdysozoa</taxon>
        <taxon>Arthropoda</taxon>
        <taxon>Hexapoda</taxon>
        <taxon>Insecta</taxon>
        <taxon>Pterygota</taxon>
        <taxon>Neoptera</taxon>
        <taxon>Polyneoptera</taxon>
        <taxon>Phasmatodea</taxon>
        <taxon>Verophasmatodea</taxon>
        <taxon>Anareolatae</taxon>
        <taxon>Phasmatidae</taxon>
        <taxon>Eurycanthinae</taxon>
        <taxon>Dryococelus</taxon>
    </lineage>
</organism>
<proteinExistence type="predicted"/>
<protein>
    <submittedName>
        <fullName evidence="2">Uncharacterized protein</fullName>
    </submittedName>
</protein>
<name>A0ABQ9GXU4_9NEOP</name>
<evidence type="ECO:0000256" key="1">
    <source>
        <dbReference type="SAM" id="MobiDB-lite"/>
    </source>
</evidence>
<keyword evidence="3" id="KW-1185">Reference proteome</keyword>
<feature type="compositionally biased region" description="Basic residues" evidence="1">
    <location>
        <begin position="765"/>
        <end position="785"/>
    </location>
</feature>
<feature type="compositionally biased region" description="Basic and acidic residues" evidence="1">
    <location>
        <begin position="852"/>
        <end position="867"/>
    </location>
</feature>